<name>A0A8S1J9M0_9CHLO</name>
<dbReference type="GO" id="GO:0005737">
    <property type="term" value="C:cytoplasm"/>
    <property type="evidence" value="ECO:0007669"/>
    <property type="project" value="TreeGrafter"/>
</dbReference>
<dbReference type="PANTHER" id="PTHR44490:SF1">
    <property type="entry name" value="EUKARYOTIC TRANSLATION ELONGATION FACTOR 1 EPSILON-1"/>
    <property type="match status" value="1"/>
</dbReference>
<organism evidence="3 4">
    <name type="scientific">Ostreobium quekettii</name>
    <dbReference type="NCBI Taxonomy" id="121088"/>
    <lineage>
        <taxon>Eukaryota</taxon>
        <taxon>Viridiplantae</taxon>
        <taxon>Chlorophyta</taxon>
        <taxon>core chlorophytes</taxon>
        <taxon>Ulvophyceae</taxon>
        <taxon>TCBD clade</taxon>
        <taxon>Bryopsidales</taxon>
        <taxon>Ostreobineae</taxon>
        <taxon>Ostreobiaceae</taxon>
        <taxon>Ostreobium</taxon>
    </lineage>
</organism>
<dbReference type="SUPFAM" id="SSF47616">
    <property type="entry name" value="GST C-terminal domain-like"/>
    <property type="match status" value="1"/>
</dbReference>
<keyword evidence="4" id="KW-1185">Reference proteome</keyword>
<comment type="caution">
    <text evidence="3">The sequence shown here is derived from an EMBL/GenBank/DDBJ whole genome shotgun (WGS) entry which is preliminary data.</text>
</comment>
<feature type="domain" description="GST C-terminal" evidence="2">
    <location>
        <begin position="114"/>
        <end position="254"/>
    </location>
</feature>
<feature type="compositionally biased region" description="Low complexity" evidence="1">
    <location>
        <begin position="283"/>
        <end position="292"/>
    </location>
</feature>
<dbReference type="PANTHER" id="PTHR44490">
    <property type="entry name" value="EUKARYOTIC TRANSLATION ELONGATION FACTOR 1 EPSILON-1"/>
    <property type="match status" value="1"/>
</dbReference>
<dbReference type="CDD" id="cd10289">
    <property type="entry name" value="GST_C_AaRS_like"/>
    <property type="match status" value="1"/>
</dbReference>
<dbReference type="GO" id="GO:0017101">
    <property type="term" value="C:aminoacyl-tRNA synthetase multienzyme complex"/>
    <property type="evidence" value="ECO:0007669"/>
    <property type="project" value="InterPro"/>
</dbReference>
<proteinExistence type="predicted"/>
<dbReference type="EMBL" id="CAJHUC010002857">
    <property type="protein sequence ID" value="CAD7704458.1"/>
    <property type="molecule type" value="Genomic_DNA"/>
</dbReference>
<protein>
    <recommendedName>
        <fullName evidence="2">GST C-terminal domain-containing protein</fullName>
    </recommendedName>
</protein>
<dbReference type="InterPro" id="IPR053836">
    <property type="entry name" value="Arc1-like_N"/>
</dbReference>
<feature type="region of interest" description="Disordered" evidence="1">
    <location>
        <begin position="1"/>
        <end position="34"/>
    </location>
</feature>
<dbReference type="Pfam" id="PF21972">
    <property type="entry name" value="Arc1p_N_like"/>
    <property type="match status" value="1"/>
</dbReference>
<gene>
    <name evidence="3" type="ORF">OSTQU699_LOCUS9813</name>
</gene>
<feature type="compositionally biased region" description="Pro residues" evidence="1">
    <location>
        <begin position="247"/>
        <end position="256"/>
    </location>
</feature>
<evidence type="ECO:0000313" key="3">
    <source>
        <dbReference type="EMBL" id="CAD7704458.1"/>
    </source>
</evidence>
<dbReference type="Gene3D" id="1.20.1050.130">
    <property type="match status" value="1"/>
</dbReference>
<dbReference type="Proteomes" id="UP000708148">
    <property type="component" value="Unassembled WGS sequence"/>
</dbReference>
<dbReference type="OrthoDB" id="564189at2759"/>
<evidence type="ECO:0000313" key="4">
    <source>
        <dbReference type="Proteomes" id="UP000708148"/>
    </source>
</evidence>
<reference evidence="3" key="1">
    <citation type="submission" date="2020-12" db="EMBL/GenBank/DDBJ databases">
        <authorList>
            <person name="Iha C."/>
        </authorList>
    </citation>
    <scope>NUCLEOTIDE SEQUENCE</scope>
</reference>
<dbReference type="InterPro" id="IPR036282">
    <property type="entry name" value="Glutathione-S-Trfase_C_sf"/>
</dbReference>
<dbReference type="InterPro" id="IPR042450">
    <property type="entry name" value="EEF1E1"/>
</dbReference>
<evidence type="ECO:0000259" key="2">
    <source>
        <dbReference type="PROSITE" id="PS50405"/>
    </source>
</evidence>
<dbReference type="PROSITE" id="PS50405">
    <property type="entry name" value="GST_CTER"/>
    <property type="match status" value="1"/>
</dbReference>
<dbReference type="GO" id="GO:0005634">
    <property type="term" value="C:nucleus"/>
    <property type="evidence" value="ECO:0007669"/>
    <property type="project" value="TreeGrafter"/>
</dbReference>
<accession>A0A8S1J9M0</accession>
<sequence>MPAETSQPPPHHHHFLQKETSGPHPPPCKTRGGTKQVVKGAACRQQGATRQHGLSRGAAKVMAATLALPDGPSGLAVRAVLRLCGRSEDYDVTCGSADPVLDDKAAGVHLKGADTVCRYLVSSCTGKEADLRAAATGQLLGCTPILAAQVSQWLAFAHSELSPLTDDKLDKLNAFLAPRVFLVGTSLTLADICIFVVVHKAVTGFPVAQTKRFCNLLRWHDLMLNIAEWSGIIATVPLRKPVFDFTPPQPPPPQPKAPKTDPGQAQQADSKASSKAESKAAKKSSAVEATKT</sequence>
<dbReference type="InterPro" id="IPR010987">
    <property type="entry name" value="Glutathione-S-Trfase_C-like"/>
</dbReference>
<feature type="region of interest" description="Disordered" evidence="1">
    <location>
        <begin position="243"/>
        <end position="292"/>
    </location>
</feature>
<dbReference type="AlphaFoldDB" id="A0A8S1J9M0"/>
<evidence type="ECO:0000256" key="1">
    <source>
        <dbReference type="SAM" id="MobiDB-lite"/>
    </source>
</evidence>